<dbReference type="PIRSF" id="PIRSF001365">
    <property type="entry name" value="DHDPS"/>
    <property type="match status" value="1"/>
</dbReference>
<dbReference type="SMART" id="SM01130">
    <property type="entry name" value="DHDPS"/>
    <property type="match status" value="1"/>
</dbReference>
<dbReference type="PRINTS" id="PR00146">
    <property type="entry name" value="DHPICSNTHASE"/>
</dbReference>
<proteinExistence type="inferred from homology"/>
<comment type="caution">
    <text evidence="12">Was originally thought to be a dihydrodipicolinate synthase (DHDPS), catalyzing the condensation of (S)-aspartate-beta-semialdehyde [(S)-ASA] and pyruvate to dihydrodipicolinate (DHDP). However, it was shown in E.coli that the product of the enzymatic reaction is not dihydrodipicolinate but in fact (4S)-4-hydroxy-2,3,4,5-tetrahydro-(2S)-dipicolinic acid (HTPA), and that the consecutive dehydration reaction leading to DHDP is not spontaneous but catalyzed by DapB.</text>
</comment>
<dbReference type="InterPro" id="IPR002220">
    <property type="entry name" value="DapA-like"/>
</dbReference>
<keyword evidence="8 12" id="KW-0457">Lysine biosynthesis</keyword>
<sequence length="296" mass="31255">MAIVDFGRLLTAMVTPFNADLTINLTQAQRLGKYLVENGSDGLIVCGTTGESPTLGKEEKAALFAAIVEEVGGRAAVVAGTGSYDTVSSIALTKEAEKVGCDGVMLVAPYYNKPSQEGLYRHFRAIAESTSLPVILYNIPGRTGINVLPDTVARLAGDVPNIVAIKEAAGNIDQVSELRRILPEEFSIYSGDDSMTLPMLALGAKGVISVAGHVAGKQIKEMIDAFTTGNTTLAANLHRKLFPLFKGLFITANPVPVKAALNLKGFGVGGVRLPLVEATPNEVETVKNIMTSLELL</sequence>
<dbReference type="GO" id="GO:0008840">
    <property type="term" value="F:4-hydroxy-tetrahydrodipicolinate synthase activity"/>
    <property type="evidence" value="ECO:0007669"/>
    <property type="project" value="UniProtKB-UniRule"/>
</dbReference>
<evidence type="ECO:0000256" key="11">
    <source>
        <dbReference type="ARBA" id="ARBA00047836"/>
    </source>
</evidence>
<dbReference type="AlphaFoldDB" id="F6DUP0"/>
<evidence type="ECO:0000256" key="2">
    <source>
        <dbReference type="ARBA" id="ARBA00005120"/>
    </source>
</evidence>
<dbReference type="CDD" id="cd00950">
    <property type="entry name" value="DHDPS"/>
    <property type="match status" value="1"/>
</dbReference>
<evidence type="ECO:0000256" key="6">
    <source>
        <dbReference type="ARBA" id="ARBA00022605"/>
    </source>
</evidence>
<feature type="site" description="Part of a proton relay during catalysis" evidence="12">
    <location>
        <position position="48"/>
    </location>
</feature>
<evidence type="ECO:0000256" key="15">
    <source>
        <dbReference type="PIRSR" id="PIRSR001365-2"/>
    </source>
</evidence>
<feature type="active site" description="Proton donor/acceptor" evidence="12 14">
    <location>
        <position position="137"/>
    </location>
</feature>
<comment type="catalytic activity">
    <reaction evidence="11 12">
        <text>L-aspartate 4-semialdehyde + pyruvate = (2S,4S)-4-hydroxy-2,3,4,5-tetrahydrodipicolinate + H2O + H(+)</text>
        <dbReference type="Rhea" id="RHEA:34171"/>
        <dbReference type="ChEBI" id="CHEBI:15361"/>
        <dbReference type="ChEBI" id="CHEBI:15377"/>
        <dbReference type="ChEBI" id="CHEBI:15378"/>
        <dbReference type="ChEBI" id="CHEBI:67139"/>
        <dbReference type="ChEBI" id="CHEBI:537519"/>
        <dbReference type="EC" id="4.3.3.7"/>
    </reaction>
</comment>
<dbReference type="eggNOG" id="COG0329">
    <property type="taxonomic scope" value="Bacteria"/>
</dbReference>
<dbReference type="SUPFAM" id="SSF51569">
    <property type="entry name" value="Aldolase"/>
    <property type="match status" value="1"/>
</dbReference>
<dbReference type="PANTHER" id="PTHR12128:SF66">
    <property type="entry name" value="4-HYDROXY-2-OXOGLUTARATE ALDOLASE, MITOCHONDRIAL"/>
    <property type="match status" value="1"/>
</dbReference>
<evidence type="ECO:0000256" key="1">
    <source>
        <dbReference type="ARBA" id="ARBA00003294"/>
    </source>
</evidence>
<keyword evidence="7 12" id="KW-0220">Diaminopimelate biosynthesis</keyword>
<dbReference type="PANTHER" id="PTHR12128">
    <property type="entry name" value="DIHYDRODIPICOLINATE SYNTHASE"/>
    <property type="match status" value="1"/>
</dbReference>
<evidence type="ECO:0000313" key="16">
    <source>
        <dbReference type="EMBL" id="AEG60178.1"/>
    </source>
</evidence>
<evidence type="ECO:0000256" key="14">
    <source>
        <dbReference type="PIRSR" id="PIRSR001365-1"/>
    </source>
</evidence>
<keyword evidence="9 12" id="KW-0456">Lyase</keyword>
<keyword evidence="5 12" id="KW-0963">Cytoplasm</keyword>
<comment type="pathway">
    <text evidence="2 12">Amino-acid biosynthesis; L-lysine biosynthesis via DAP pathway; (S)-tetrahydrodipicolinate from L-aspartate: step 3/4.</text>
</comment>
<reference evidence="17" key="1">
    <citation type="submission" date="2011-05" db="EMBL/GenBank/DDBJ databases">
        <title>Complete sequence of Desulfotomaculum ruminis DSM 2154.</title>
        <authorList>
            <person name="Lucas S."/>
            <person name="Copeland A."/>
            <person name="Lapidus A."/>
            <person name="Cheng J.-F."/>
            <person name="Goodwin L."/>
            <person name="Pitluck S."/>
            <person name="Lu M."/>
            <person name="Detter J.C."/>
            <person name="Han C."/>
            <person name="Tapia R."/>
            <person name="Land M."/>
            <person name="Hauser L."/>
            <person name="Kyrpides N."/>
            <person name="Ivanova N."/>
            <person name="Mikhailova N."/>
            <person name="Pagani I."/>
            <person name="Stams A.J.M."/>
            <person name="Plugge C.M."/>
            <person name="Muyzer G."/>
            <person name="Kuever J."/>
            <person name="Parshina S.N."/>
            <person name="Ivanova A.E."/>
            <person name="Nazina T.N."/>
            <person name="Brambilla E."/>
            <person name="Spring S."/>
            <person name="Klenk H.-P."/>
            <person name="Woyke T."/>
        </authorList>
    </citation>
    <scope>NUCLEOTIDE SEQUENCE [LARGE SCALE GENOMIC DNA]</scope>
    <source>
        <strain evidence="17">ATCC 23193 / DSM 2154 / NCIB 8452 / DL</strain>
    </source>
</reference>
<dbReference type="Proteomes" id="UP000009234">
    <property type="component" value="Chromosome"/>
</dbReference>
<evidence type="ECO:0000256" key="9">
    <source>
        <dbReference type="ARBA" id="ARBA00023239"/>
    </source>
</evidence>
<evidence type="ECO:0000256" key="12">
    <source>
        <dbReference type="HAMAP-Rule" id="MF_00418"/>
    </source>
</evidence>
<dbReference type="GO" id="GO:0009089">
    <property type="term" value="P:lysine biosynthetic process via diaminopimelate"/>
    <property type="evidence" value="ECO:0007669"/>
    <property type="project" value="UniProtKB-UniRule"/>
</dbReference>
<dbReference type="EC" id="4.3.3.7" evidence="4 12"/>
<feature type="active site" description="Schiff-base intermediate with substrate" evidence="12 14">
    <location>
        <position position="166"/>
    </location>
</feature>
<reference evidence="16 17" key="2">
    <citation type="journal article" date="2012" name="Stand. Genomic Sci.">
        <title>Complete genome sequence of the sulfate-reducing firmicute Desulfotomaculum ruminis type strain (DL(T)).</title>
        <authorList>
            <person name="Spring S."/>
            <person name="Visser M."/>
            <person name="Lu M."/>
            <person name="Copeland A."/>
            <person name="Lapidus A."/>
            <person name="Lucas S."/>
            <person name="Cheng J.F."/>
            <person name="Han C."/>
            <person name="Tapia R."/>
            <person name="Goodwin L.A."/>
            <person name="Pitluck S."/>
            <person name="Ivanova N."/>
            <person name="Land M."/>
            <person name="Hauser L."/>
            <person name="Larimer F."/>
            <person name="Rohde M."/>
            <person name="Goker M."/>
            <person name="Detter J.C."/>
            <person name="Kyrpides N.C."/>
            <person name="Woyke T."/>
            <person name="Schaap P.J."/>
            <person name="Plugge C.M."/>
            <person name="Muyzer G."/>
            <person name="Kuever J."/>
            <person name="Pereira I.A."/>
            <person name="Parshina S.N."/>
            <person name="Bernier-Latmani R."/>
            <person name="Stams A.J."/>
            <person name="Klenk H.P."/>
        </authorList>
    </citation>
    <scope>NUCLEOTIDE SEQUENCE [LARGE SCALE GENOMIC DNA]</scope>
    <source>
        <strain evidence="17">ATCC 23193 / DSM 2154 / NCIB 8452 / DL</strain>
    </source>
</reference>
<dbReference type="GO" id="GO:0005829">
    <property type="term" value="C:cytosol"/>
    <property type="evidence" value="ECO:0007669"/>
    <property type="project" value="TreeGrafter"/>
</dbReference>
<feature type="binding site" evidence="12 15">
    <location>
        <position position="49"/>
    </location>
    <ligand>
        <name>pyruvate</name>
        <dbReference type="ChEBI" id="CHEBI:15361"/>
    </ligand>
</feature>
<dbReference type="RefSeq" id="WP_013841941.1">
    <property type="nucleotide sequence ID" value="NC_015589.1"/>
</dbReference>
<evidence type="ECO:0000256" key="7">
    <source>
        <dbReference type="ARBA" id="ARBA00022915"/>
    </source>
</evidence>
<gene>
    <name evidence="12" type="primary">dapA</name>
    <name evidence="16" type="ordered locus">Desru_1919</name>
</gene>
<protein>
    <recommendedName>
        <fullName evidence="4 12">4-hydroxy-tetrahydrodipicolinate synthase</fullName>
        <shortName evidence="12">HTPA synthase</shortName>
        <ecNumber evidence="4 12">4.3.3.7</ecNumber>
    </recommendedName>
</protein>
<dbReference type="PROSITE" id="PS00666">
    <property type="entry name" value="DHDPS_2"/>
    <property type="match status" value="1"/>
</dbReference>
<comment type="similarity">
    <text evidence="3 12 13">Belongs to the DapA family.</text>
</comment>
<dbReference type="Pfam" id="PF00701">
    <property type="entry name" value="DHDPS"/>
    <property type="match status" value="1"/>
</dbReference>
<dbReference type="InterPro" id="IPR020624">
    <property type="entry name" value="Schiff_base-form_aldolases_CS"/>
</dbReference>
<dbReference type="OrthoDB" id="9782828at2"/>
<evidence type="ECO:0000256" key="8">
    <source>
        <dbReference type="ARBA" id="ARBA00023154"/>
    </source>
</evidence>
<dbReference type="NCBIfam" id="TIGR00674">
    <property type="entry name" value="dapA"/>
    <property type="match status" value="1"/>
</dbReference>
<evidence type="ECO:0000256" key="13">
    <source>
        <dbReference type="PIRNR" id="PIRNR001365"/>
    </source>
</evidence>
<evidence type="ECO:0000313" key="17">
    <source>
        <dbReference type="Proteomes" id="UP000009234"/>
    </source>
</evidence>
<dbReference type="HOGENOM" id="CLU_049343_7_1_9"/>
<feature type="binding site" evidence="12 15">
    <location>
        <position position="208"/>
    </location>
    <ligand>
        <name>pyruvate</name>
        <dbReference type="ChEBI" id="CHEBI:15361"/>
    </ligand>
</feature>
<dbReference type="InterPro" id="IPR005263">
    <property type="entry name" value="DapA"/>
</dbReference>
<feature type="site" description="Part of a proton relay during catalysis" evidence="12">
    <location>
        <position position="111"/>
    </location>
</feature>
<dbReference type="PROSITE" id="PS00665">
    <property type="entry name" value="DHDPS_1"/>
    <property type="match status" value="1"/>
</dbReference>
<evidence type="ECO:0000256" key="3">
    <source>
        <dbReference type="ARBA" id="ARBA00007592"/>
    </source>
</evidence>
<evidence type="ECO:0000256" key="4">
    <source>
        <dbReference type="ARBA" id="ARBA00012086"/>
    </source>
</evidence>
<dbReference type="STRING" id="696281.Desru_1919"/>
<evidence type="ECO:0000256" key="10">
    <source>
        <dbReference type="ARBA" id="ARBA00023270"/>
    </source>
</evidence>
<keyword evidence="6 12" id="KW-0028">Amino-acid biosynthesis</keyword>
<dbReference type="KEGG" id="dru:Desru_1919"/>
<comment type="subunit">
    <text evidence="12">Homotetramer; dimer of dimers.</text>
</comment>
<dbReference type="Gene3D" id="3.20.20.70">
    <property type="entry name" value="Aldolase class I"/>
    <property type="match status" value="1"/>
</dbReference>
<dbReference type="HAMAP" id="MF_00418">
    <property type="entry name" value="DapA"/>
    <property type="match status" value="1"/>
</dbReference>
<comment type="function">
    <text evidence="1 12">Catalyzes the condensation of (S)-aspartate-beta-semialdehyde [(S)-ASA] and pyruvate to 4-hydroxy-tetrahydrodipicolinate (HTPA).</text>
</comment>
<dbReference type="InterPro" id="IPR020625">
    <property type="entry name" value="Schiff_base-form_aldolases_AS"/>
</dbReference>
<dbReference type="GO" id="GO:0019877">
    <property type="term" value="P:diaminopimelate biosynthetic process"/>
    <property type="evidence" value="ECO:0007669"/>
    <property type="project" value="UniProtKB-UniRule"/>
</dbReference>
<keyword evidence="17" id="KW-1185">Reference proteome</keyword>
<dbReference type="UniPathway" id="UPA00034">
    <property type="reaction ID" value="UER00017"/>
</dbReference>
<name>F6DUP0_DESRL</name>
<dbReference type="EMBL" id="CP002780">
    <property type="protein sequence ID" value="AEG60178.1"/>
    <property type="molecule type" value="Genomic_DNA"/>
</dbReference>
<organism evidence="16 17">
    <name type="scientific">Desulforamulus ruminis (strain ATCC 23193 / DSM 2154 / NCIMB 8452 / DL)</name>
    <name type="common">Desulfotomaculum ruminis</name>
    <dbReference type="NCBI Taxonomy" id="696281"/>
    <lineage>
        <taxon>Bacteria</taxon>
        <taxon>Bacillati</taxon>
        <taxon>Bacillota</taxon>
        <taxon>Clostridia</taxon>
        <taxon>Eubacteriales</taxon>
        <taxon>Peptococcaceae</taxon>
        <taxon>Desulforamulus</taxon>
    </lineage>
</organism>
<evidence type="ECO:0000256" key="5">
    <source>
        <dbReference type="ARBA" id="ARBA00022490"/>
    </source>
</evidence>
<comment type="subcellular location">
    <subcellularLocation>
        <location evidence="12">Cytoplasm</location>
    </subcellularLocation>
</comment>
<accession>F6DUP0</accession>
<dbReference type="InterPro" id="IPR013785">
    <property type="entry name" value="Aldolase_TIM"/>
</dbReference>
<keyword evidence="10 12" id="KW-0704">Schiff base</keyword>